<sequence>MSDQVCRFCQRYVKLSYYCEECGTTCCSDCLHEKKVELYTCQECDSKNIDTSSSKKVCNECGNETLVKRTQHLKICPKCGSPKILNIYEKKEDLEREFLELIKKSRLFVNPLREVLGKLLFLRKKIKKAREPPIKCFHYPKMESDILALFKLLIYVQNTLVDKINAHFHQLILYKEYFFDIFAQPNTNIPIIEGILDNLLRSYSSINDFVLNNVETFNISIETLEQNINFIDKISLYFFNYQKFLNLAEKEKPVYAIYAKLVNGLDTEARYKKDKGSLFITNLDLSFVHEYGVRKKKQTLIFKAPVQDLIRIKEKGKLFKKLYLEFEYGKYEFSFPTKSISRVIEYILLARTFEEVTVFDSKSAANLQKIDIDLNELVDFIEESINSFFSLKCQYNKNNENLNGYNNGYQKVPIHSNNVPNVINPNSYQPSPNYNSNFRQTGFNQSPTQNFNNPYIPPYPTTRIESINPVQSEFYIQNLHNPNRFQNYNTHEARNGNNFEDQYAVLKRVEEHQRNPQQFSNQQNYNSLNDKFRFQENGKNHLSGFFNSEGILPKRHSYKKKSFKS</sequence>
<dbReference type="AlphaFoldDB" id="A0A0F9K9J5"/>
<organism evidence="1">
    <name type="scientific">marine sediment metagenome</name>
    <dbReference type="NCBI Taxonomy" id="412755"/>
    <lineage>
        <taxon>unclassified sequences</taxon>
        <taxon>metagenomes</taxon>
        <taxon>ecological metagenomes</taxon>
    </lineage>
</organism>
<comment type="caution">
    <text evidence="1">The sequence shown here is derived from an EMBL/GenBank/DDBJ whole genome shotgun (WGS) entry which is preliminary data.</text>
</comment>
<reference evidence="1" key="1">
    <citation type="journal article" date="2015" name="Nature">
        <title>Complex archaea that bridge the gap between prokaryotes and eukaryotes.</title>
        <authorList>
            <person name="Spang A."/>
            <person name="Saw J.H."/>
            <person name="Jorgensen S.L."/>
            <person name="Zaremba-Niedzwiedzka K."/>
            <person name="Martijn J."/>
            <person name="Lind A.E."/>
            <person name="van Eijk R."/>
            <person name="Schleper C."/>
            <person name="Guy L."/>
            <person name="Ettema T.J."/>
        </authorList>
    </citation>
    <scope>NUCLEOTIDE SEQUENCE</scope>
</reference>
<feature type="non-terminal residue" evidence="1">
    <location>
        <position position="565"/>
    </location>
</feature>
<evidence type="ECO:0008006" key="2">
    <source>
        <dbReference type="Google" id="ProtNLM"/>
    </source>
</evidence>
<accession>A0A0F9K9J5</accession>
<name>A0A0F9K9J5_9ZZZZ</name>
<proteinExistence type="predicted"/>
<protein>
    <recommendedName>
        <fullName evidence="2">SB domain-containing protein</fullName>
    </recommendedName>
</protein>
<gene>
    <name evidence="1" type="ORF">LCGC14_1730190</name>
</gene>
<evidence type="ECO:0000313" key="1">
    <source>
        <dbReference type="EMBL" id="KKM07813.1"/>
    </source>
</evidence>
<dbReference type="EMBL" id="LAZR01015692">
    <property type="protein sequence ID" value="KKM07813.1"/>
    <property type="molecule type" value="Genomic_DNA"/>
</dbReference>